<dbReference type="GO" id="GO:0003677">
    <property type="term" value="F:DNA binding"/>
    <property type="evidence" value="ECO:0007669"/>
    <property type="project" value="UniProtKB-KW"/>
</dbReference>
<dbReference type="EMBL" id="KK791744">
    <property type="protein sequence ID" value="KDO37145.1"/>
    <property type="molecule type" value="Genomic_DNA"/>
</dbReference>
<feature type="compositionally biased region" description="Polar residues" evidence="5">
    <location>
        <begin position="118"/>
        <end position="130"/>
    </location>
</feature>
<dbReference type="GO" id="GO:0003700">
    <property type="term" value="F:DNA-binding transcription factor activity"/>
    <property type="evidence" value="ECO:0007669"/>
    <property type="project" value="InterPro"/>
</dbReference>
<feature type="non-terminal residue" evidence="7">
    <location>
        <position position="226"/>
    </location>
</feature>
<name>A0A067D6I2_CITSI</name>
<evidence type="ECO:0000256" key="1">
    <source>
        <dbReference type="ARBA" id="ARBA00004123"/>
    </source>
</evidence>
<keyword evidence="8" id="KW-1185">Reference proteome</keyword>
<evidence type="ECO:0000313" key="7">
    <source>
        <dbReference type="EMBL" id="KDO37145.1"/>
    </source>
</evidence>
<dbReference type="SUPFAM" id="SSF57959">
    <property type="entry name" value="Leucine zipper domain"/>
    <property type="match status" value="1"/>
</dbReference>
<dbReference type="GO" id="GO:0005634">
    <property type="term" value="C:nucleus"/>
    <property type="evidence" value="ECO:0000318"/>
    <property type="project" value="GO_Central"/>
</dbReference>
<feature type="domain" description="BZIP" evidence="6">
    <location>
        <begin position="181"/>
        <end position="226"/>
    </location>
</feature>
<dbReference type="STRING" id="2711.A0A067D6I2"/>
<dbReference type="PANTHER" id="PTHR22952:SF392">
    <property type="entry name" value="BZIP TRANSCRIPTION FACTOR 12"/>
    <property type="match status" value="1"/>
</dbReference>
<proteinExistence type="predicted"/>
<dbReference type="SMR" id="A0A067D6I2"/>
<organism evidence="7 8">
    <name type="scientific">Citrus sinensis</name>
    <name type="common">Sweet orange</name>
    <name type="synonym">Citrus aurantium var. sinensis</name>
    <dbReference type="NCBI Taxonomy" id="2711"/>
    <lineage>
        <taxon>Eukaryota</taxon>
        <taxon>Viridiplantae</taxon>
        <taxon>Streptophyta</taxon>
        <taxon>Embryophyta</taxon>
        <taxon>Tracheophyta</taxon>
        <taxon>Spermatophyta</taxon>
        <taxon>Magnoliopsida</taxon>
        <taxon>eudicotyledons</taxon>
        <taxon>Gunneridae</taxon>
        <taxon>Pentapetalae</taxon>
        <taxon>rosids</taxon>
        <taxon>malvids</taxon>
        <taxon>Sapindales</taxon>
        <taxon>Rutaceae</taxon>
        <taxon>Aurantioideae</taxon>
        <taxon>Citrus</taxon>
    </lineage>
</organism>
<dbReference type="PANTHER" id="PTHR22952">
    <property type="entry name" value="CAMP-RESPONSE ELEMENT BINDING PROTEIN-RELATED"/>
    <property type="match status" value="1"/>
</dbReference>
<keyword evidence="3" id="KW-0539">Nucleus</keyword>
<dbReference type="GO" id="GO:0045893">
    <property type="term" value="P:positive regulation of DNA-templated transcription"/>
    <property type="evidence" value="ECO:0007669"/>
    <property type="project" value="InterPro"/>
</dbReference>
<gene>
    <name evidence="7" type="ORF">CISIN_1g041471mg</name>
</gene>
<dbReference type="Pfam" id="PF00170">
    <property type="entry name" value="bZIP_1"/>
    <property type="match status" value="1"/>
</dbReference>
<evidence type="ECO:0000313" key="8">
    <source>
        <dbReference type="Proteomes" id="UP000027120"/>
    </source>
</evidence>
<dbReference type="Gene3D" id="1.20.5.170">
    <property type="match status" value="1"/>
</dbReference>
<evidence type="ECO:0000256" key="5">
    <source>
        <dbReference type="SAM" id="MobiDB-lite"/>
    </source>
</evidence>
<feature type="coiled-coil region" evidence="4">
    <location>
        <begin position="197"/>
        <end position="224"/>
    </location>
</feature>
<dbReference type="PROSITE" id="PS50217">
    <property type="entry name" value="BZIP"/>
    <property type="match status" value="1"/>
</dbReference>
<keyword evidence="2" id="KW-0238">DNA-binding</keyword>
<dbReference type="AlphaFoldDB" id="A0A067D6I2"/>
<evidence type="ECO:0000259" key="6">
    <source>
        <dbReference type="PROSITE" id="PS50217"/>
    </source>
</evidence>
<evidence type="ECO:0000256" key="4">
    <source>
        <dbReference type="SAM" id="Coils"/>
    </source>
</evidence>
<dbReference type="Proteomes" id="UP000027120">
    <property type="component" value="Unassembled WGS sequence"/>
</dbReference>
<sequence>MLSSPSTDDASDVDTNENNPRKPKKMDDVWRDQSLGLGSSSSTSSGGGDTAAEGPTFNNNKTKLTLRHRSVPRMGVRMQEFLGTFSRESSLRNNPPPKPNGVFTLFGFPIPIYAPASATHTPTQANSSPATLALASGSTDPLPEEGNSLRAGLPAALGGSNSRAPISRRKRRKPSNDVCARRARRMTMNRKSAARSRERIRAYNSKLEREIAFLTEENERLSRKQH</sequence>
<reference evidence="7 8" key="1">
    <citation type="submission" date="2014-04" db="EMBL/GenBank/DDBJ databases">
        <authorList>
            <consortium name="International Citrus Genome Consortium"/>
            <person name="Gmitter F."/>
            <person name="Chen C."/>
            <person name="Farmerie W."/>
            <person name="Harkins T."/>
            <person name="Desany B."/>
            <person name="Mohiuddin M."/>
            <person name="Kodira C."/>
            <person name="Borodovsky M."/>
            <person name="Lomsadze A."/>
            <person name="Burns P."/>
            <person name="Jenkins J."/>
            <person name="Prochnik S."/>
            <person name="Shu S."/>
            <person name="Chapman J."/>
            <person name="Pitluck S."/>
            <person name="Schmutz J."/>
            <person name="Rokhsar D."/>
        </authorList>
    </citation>
    <scope>NUCLEOTIDE SEQUENCE</scope>
</reference>
<protein>
    <recommendedName>
        <fullName evidence="6">BZIP domain-containing protein</fullName>
    </recommendedName>
</protein>
<feature type="compositionally biased region" description="Low complexity" evidence="5">
    <location>
        <begin position="34"/>
        <end position="44"/>
    </location>
</feature>
<keyword evidence="4" id="KW-0175">Coiled coil</keyword>
<accession>A0A067D6I2</accession>
<comment type="subcellular location">
    <subcellularLocation>
        <location evidence="1">Nucleus</location>
    </subcellularLocation>
</comment>
<dbReference type="InterPro" id="IPR046347">
    <property type="entry name" value="bZIP_sf"/>
</dbReference>
<feature type="region of interest" description="Disordered" evidence="5">
    <location>
        <begin position="118"/>
        <end position="179"/>
    </location>
</feature>
<evidence type="ECO:0000256" key="2">
    <source>
        <dbReference type="ARBA" id="ARBA00023125"/>
    </source>
</evidence>
<dbReference type="InterPro" id="IPR043452">
    <property type="entry name" value="BZIP46-like"/>
</dbReference>
<dbReference type="InterPro" id="IPR004827">
    <property type="entry name" value="bZIP"/>
</dbReference>
<feature type="region of interest" description="Disordered" evidence="5">
    <location>
        <begin position="1"/>
        <end position="68"/>
    </location>
</feature>
<evidence type="ECO:0000256" key="3">
    <source>
        <dbReference type="ARBA" id="ARBA00023242"/>
    </source>
</evidence>